<dbReference type="EMBL" id="CP003788">
    <property type="protein sequence ID" value="AFR11061.1"/>
    <property type="molecule type" value="Genomic_DNA"/>
</dbReference>
<dbReference type="STRING" id="1205910.B005_3556"/>
<protein>
    <submittedName>
        <fullName evidence="1">Uncharacterized protein</fullName>
    </submittedName>
</protein>
<accession>J7LEF7</accession>
<sequence length="37" mass="3953">MPRQLVGGVLGQHFLIAPPAREPGSETITDLPGRDLL</sequence>
<reference evidence="2" key="2">
    <citation type="submission" date="2012-08" db="EMBL/GenBank/DDBJ databases">
        <title>Whole-genome sequence of Nocardiopsis alba strain ATCC BAA-2165 associated with honeybees.</title>
        <authorList>
            <person name="Qiao J."/>
            <person name="Chen L."/>
            <person name="Li Y."/>
            <person name="Wang J."/>
            <person name="Zhang W."/>
            <person name="Chen S."/>
        </authorList>
    </citation>
    <scope>NUCLEOTIDE SEQUENCE [LARGE SCALE GENOMIC DNA]</scope>
    <source>
        <strain evidence="2">ATCC BAA-2165 / BE74</strain>
    </source>
</reference>
<evidence type="ECO:0000313" key="1">
    <source>
        <dbReference type="EMBL" id="AFR11061.1"/>
    </source>
</evidence>
<dbReference type="Proteomes" id="UP000003779">
    <property type="component" value="Chromosome"/>
</dbReference>
<gene>
    <name evidence="1" type="ordered locus">B005_3556</name>
</gene>
<dbReference type="KEGG" id="nal:B005_3556"/>
<dbReference type="AlphaFoldDB" id="J7LEF7"/>
<name>J7LEF7_NOCAA</name>
<proteinExistence type="predicted"/>
<dbReference type="PATRIC" id="fig|1205910.3.peg.3364"/>
<dbReference type="HOGENOM" id="CLU_3346459_0_0_11"/>
<evidence type="ECO:0000313" key="2">
    <source>
        <dbReference type="Proteomes" id="UP000003779"/>
    </source>
</evidence>
<reference evidence="1 2" key="1">
    <citation type="journal article" date="2012" name="J. Bacteriol.">
        <title>Whole-Genome Sequence of Nocardiopsis alba Strain ATCC BAA-2165, Associated with Honeybees.</title>
        <authorList>
            <person name="Qiao J."/>
            <person name="Chen L."/>
            <person name="Li Y."/>
            <person name="Wang J."/>
            <person name="Zhang W."/>
            <person name="Chen S."/>
        </authorList>
    </citation>
    <scope>NUCLEOTIDE SEQUENCE [LARGE SCALE GENOMIC DNA]</scope>
    <source>
        <strain evidence="2">ATCC BAA-2165 / BE74</strain>
    </source>
</reference>
<organism evidence="1 2">
    <name type="scientific">Nocardiopsis alba (strain ATCC BAA-2165 / BE74)</name>
    <dbReference type="NCBI Taxonomy" id="1205910"/>
    <lineage>
        <taxon>Bacteria</taxon>
        <taxon>Bacillati</taxon>
        <taxon>Actinomycetota</taxon>
        <taxon>Actinomycetes</taxon>
        <taxon>Streptosporangiales</taxon>
        <taxon>Nocardiopsidaceae</taxon>
        <taxon>Nocardiopsis</taxon>
    </lineage>
</organism>